<dbReference type="Proteomes" id="UP000054560">
    <property type="component" value="Unassembled WGS sequence"/>
</dbReference>
<proteinExistence type="predicted"/>
<sequence>MLKLSVTWATRSLAHTCVVPKRVVQSNNCGLLRAERATLFRGTPANRKMATKSKPVDEQANEVLAFWFGDYSGPKFELWFKSSKETDELIRRRFGGLVDEALDGGLKNWEEDIKLLLAKMIICDQFTRNIYRRTSKAFDNDPAGLRCAKTITAQFLAELHPYEVGMLGLPYEHSEIVKDHDAGKQMLASEIERRSDSMSSTENDLLTQFLKYMDDHKAIIEKFGRYPHRNEVLGRTNTRDEAEYLKTADTYGQ</sequence>
<evidence type="ECO:0000313" key="2">
    <source>
        <dbReference type="Proteomes" id="UP000054560"/>
    </source>
</evidence>
<dbReference type="RefSeq" id="XP_014152187.1">
    <property type="nucleotide sequence ID" value="XM_014296712.1"/>
</dbReference>
<accession>A0A0L0FNB2</accession>
<reference evidence="1 2" key="1">
    <citation type="submission" date="2011-02" db="EMBL/GenBank/DDBJ databases">
        <title>The Genome Sequence of Sphaeroforma arctica JP610.</title>
        <authorList>
            <consortium name="The Broad Institute Genome Sequencing Platform"/>
            <person name="Russ C."/>
            <person name="Cuomo C."/>
            <person name="Young S.K."/>
            <person name="Zeng Q."/>
            <person name="Gargeya S."/>
            <person name="Alvarado L."/>
            <person name="Berlin A."/>
            <person name="Chapman S.B."/>
            <person name="Chen Z."/>
            <person name="Freedman E."/>
            <person name="Gellesch M."/>
            <person name="Goldberg J."/>
            <person name="Griggs A."/>
            <person name="Gujja S."/>
            <person name="Heilman E."/>
            <person name="Heiman D."/>
            <person name="Howarth C."/>
            <person name="Mehta T."/>
            <person name="Neiman D."/>
            <person name="Pearson M."/>
            <person name="Roberts A."/>
            <person name="Saif S."/>
            <person name="Shea T."/>
            <person name="Shenoy N."/>
            <person name="Sisk P."/>
            <person name="Stolte C."/>
            <person name="Sykes S."/>
            <person name="White J."/>
            <person name="Yandava C."/>
            <person name="Burger G."/>
            <person name="Gray M.W."/>
            <person name="Holland P.W.H."/>
            <person name="King N."/>
            <person name="Lang F.B.F."/>
            <person name="Roger A.J."/>
            <person name="Ruiz-Trillo I."/>
            <person name="Haas B."/>
            <person name="Nusbaum C."/>
            <person name="Birren B."/>
        </authorList>
    </citation>
    <scope>NUCLEOTIDE SEQUENCE [LARGE SCALE GENOMIC DNA]</scope>
    <source>
        <strain evidence="1 2">JP610</strain>
    </source>
</reference>
<dbReference type="eggNOG" id="ENOG502S80R">
    <property type="taxonomic scope" value="Eukaryota"/>
</dbReference>
<gene>
    <name evidence="1" type="ORF">SARC_09278</name>
</gene>
<dbReference type="Gene3D" id="1.25.40.10">
    <property type="entry name" value="Tetratricopeptide repeat domain"/>
    <property type="match status" value="1"/>
</dbReference>
<dbReference type="InterPro" id="IPR010323">
    <property type="entry name" value="DUF924"/>
</dbReference>
<keyword evidence="2" id="KW-1185">Reference proteome</keyword>
<dbReference type="Gene3D" id="1.20.58.320">
    <property type="entry name" value="TPR-like"/>
    <property type="match status" value="1"/>
</dbReference>
<dbReference type="GeneID" id="25909782"/>
<protein>
    <recommendedName>
        <fullName evidence="3">DUF924-domain-containing protein</fullName>
    </recommendedName>
</protein>
<dbReference type="Pfam" id="PF06041">
    <property type="entry name" value="DUF924"/>
    <property type="match status" value="1"/>
</dbReference>
<dbReference type="EMBL" id="KQ242521">
    <property type="protein sequence ID" value="KNC78285.1"/>
    <property type="molecule type" value="Genomic_DNA"/>
</dbReference>
<dbReference type="SUPFAM" id="SSF48452">
    <property type="entry name" value="TPR-like"/>
    <property type="match status" value="1"/>
</dbReference>
<name>A0A0L0FNB2_9EUKA</name>
<dbReference type="STRING" id="667725.A0A0L0FNB2"/>
<dbReference type="InterPro" id="IPR011990">
    <property type="entry name" value="TPR-like_helical_dom_sf"/>
</dbReference>
<dbReference type="OrthoDB" id="414698at2759"/>
<dbReference type="AlphaFoldDB" id="A0A0L0FNB2"/>
<evidence type="ECO:0008006" key="3">
    <source>
        <dbReference type="Google" id="ProtNLM"/>
    </source>
</evidence>
<organism evidence="1 2">
    <name type="scientific">Sphaeroforma arctica JP610</name>
    <dbReference type="NCBI Taxonomy" id="667725"/>
    <lineage>
        <taxon>Eukaryota</taxon>
        <taxon>Ichthyosporea</taxon>
        <taxon>Ichthyophonida</taxon>
        <taxon>Sphaeroforma</taxon>
    </lineage>
</organism>
<evidence type="ECO:0000313" key="1">
    <source>
        <dbReference type="EMBL" id="KNC78285.1"/>
    </source>
</evidence>